<protein>
    <recommendedName>
        <fullName evidence="7">Poly [ADP-ribose] polymerase</fullName>
        <shortName evidence="7">PARP</shortName>
        <ecNumber evidence="7">2.4.2.-</ecNumber>
    </recommendedName>
</protein>
<dbReference type="Gene3D" id="3.90.228.10">
    <property type="match status" value="1"/>
</dbReference>
<keyword evidence="3" id="KW-0347">Helicase</keyword>
<dbReference type="PANTHER" id="PTHR18934:SF91">
    <property type="entry name" value="PRE-MRNA-SPLICING FACTOR ATP-DEPENDENT RNA HELICASE PRP16"/>
    <property type="match status" value="1"/>
</dbReference>
<dbReference type="GO" id="GO:0003723">
    <property type="term" value="F:RNA binding"/>
    <property type="evidence" value="ECO:0007669"/>
    <property type="project" value="TreeGrafter"/>
</dbReference>
<keyword evidence="6" id="KW-0040">ANK repeat</keyword>
<evidence type="ECO:0000313" key="13">
    <source>
        <dbReference type="EMBL" id="CAF1159077.1"/>
    </source>
</evidence>
<dbReference type="SMART" id="SM00487">
    <property type="entry name" value="DEXDc"/>
    <property type="match status" value="1"/>
</dbReference>
<proteinExistence type="inferred from homology"/>
<dbReference type="Gene3D" id="1.25.40.20">
    <property type="entry name" value="Ankyrin repeat-containing domain"/>
    <property type="match status" value="1"/>
</dbReference>
<sequence length="2194" mass="250807">MESYDATRLHECLTSIIQKIDEALEELRQKRDLAASADTAVLDPLLDNSIQNNNVNTFSIDNDETELLNTLTSRIQNILRDSLSGLSELCLRHIQKHLHQYHFDPDQHVFTEGLSANILYSFQQDLNGLLSAVEAYPAALKGDSKTVEDFLKKYPFYKDKPGFWGTTLLYSAAKSDTIRLVERLIETFNCSVNAPNETEMNFTLVNEENSQTHLSYNLDSKFASTALHAACYNNNLDIVKYLISKGANYFARNQLGETPIQNGGSHKSIQDFFKDYLITTYTSDMHMSLPTDPVLNCYDRKPTNCIWEYKPVRDSQWNEFTISEHNMLCAVLMSGTNTLTFDSTTYLNSSRGTYTVNFFTFFRGEKHQEPNPSVQESSAWIRCRGSSIANFDIYCVWQLMFVKYDGISPSETIETPSLDSKTFPSVYDSKFQIRLNCWYTCDSKRNALLDEAMNYRRRYLELNCNFDVDHHNNRIVKCNLYEFQFSNDNKTIVGFLRWIPKLIANTSNSQETIKVLDNFKMIHNFNPIPLTTKRLEKSTKTTIDNESAESEVSHGNGMIDDYDDDETKTSDENVGTWSLSDFLEKDPPSTVEQIDLQPIEPANDPVGDLEVREIPSTNNSEEQKAKFALELENKQLREKISSLKTQIVAQVDDSNTQTSSVLSSTMIEFDRLQNEMSTKKAHEESIRTTSQEISTKSYALPKSNLSILSKFKLIFNTLKKIDYPMKTYFQDSVPSMELDEQYEDQILLRGFQVHHKALDNIFQKIRLLTQQIHSAEKDFNQQLNRNVQTVLQTVQQVHLEKMIYWKSYRSSFVKHTNHSYDDNIKNFSKYLHEKLRSFLDICIQDLSHDFKTDIFYLTNNYSKDTAFMDDMEKIKLSAFGDFIREHIFLQQKSTKTIPNKDAVSCLNKHIEKVQNILKTDTKYKGCELKHFYMVNSLLQRLMVFYHCFLVQLPLFNASFGLLSDIETNTIITISTATGSGKSTLLPALLTADGYDKIIVTQPRRLPCSLISKRVNLMVNDDISGWAISGAENNVQGKILYLTDGLLKERLLNDENFITPNTKINKSVVFFIDEVHERSVNIDLCLALFARLFKLNPQLRTKMKLIISSATLDQSVPALFRNISGCSLKEFNLTSLSTLYPVKFHRTPDENLIELVQKLYSGRNRHDQILCFVSSTQDTHENCQLLKEMTKGAINAYPLIQSQPATEQQRYIEQGSVFFSTTVAETSLTFPCLKYVIDTGLINMPVYSLELERTELKEIKTAESTTKQRLGRLGRTQPGEYYALYDYPASEQRKYPVPQICQSDLVNIEFSLRKSRLRTTLREFLQYLPDKPERKFVDDAIKQLQRLSFVSSSPKENLTSLGKAIAGLPDFTSLPMSKAVHKALTRYRCGRDLILLASILSVLNTSTILKSIPTEYKRSEGDFMTLLQVMYTVVSMRDAVTPQQFDLNRFCNSKNLTSIFHVIRSALRRYKSLEKAFSLSNEYRELAQVQSGNWENIAKALLEGFSDRVYASQRLLQGKTQQYVKYNSHQQRASLNEPYSIAVIDRTSTIRTGNKGAQPASLILARDVRYLTAVRSSAVLSFVGQIESSWLEYTFKRELKLNQKEGEKLTSNTLRQAIQQFPHLQMHTNNGVLSLHGPSGHILNAELYIRQQLITRFSMTLASDRTNDNLARNLRSITSMPGDLFGPLRWRWESECQVKVRTKMHRNNGTIEVNVEGLDSQNQAVEKEFKSFLSWLRMCAVIRDPNSGVSPRVLKPNIRENFRDMEAKIYNITDPGRTSVDRWKSLKGPNATRETRMEVVAWIAVCQFHCRLEGGFVRDWVVGNYRSRPANLPPKQWITLPTAPGEIPILHKDLVPSDLDCHLPQTKVFDVESFLDALHGYGINARSFRQDWRYIIVVDDGTKTGPFTMDLIEPHIALTHDRIDFDVSNLSLERGYTKDLGMRVDITGGTCPIQLETIVERIRNKNFQVLRPIDGENGPNTSGTVAERVEKMKSRGWTQIGKPFSFIPNPPSTCNALLVPYPSSTVLYGDLVAEMQKIPGARVLSVEQIKNPDVESLYEYMKRSIAKECPGNDPRERELFHGTGGDAVIQGIIDRGFDDRYFSPSGAWGRGAYFADDPRKSNNYAPPDPRTRHRVIFYNKVLLGVQCKLSQPDNSLSAAPKGHHSVHGTGLQCDEYIVYRYGQALPYLKITYTTP</sequence>
<organism evidence="13 14">
    <name type="scientific">Adineta ricciae</name>
    <name type="common">Rotifer</name>
    <dbReference type="NCBI Taxonomy" id="249248"/>
    <lineage>
        <taxon>Eukaryota</taxon>
        <taxon>Metazoa</taxon>
        <taxon>Spiralia</taxon>
        <taxon>Gnathifera</taxon>
        <taxon>Rotifera</taxon>
        <taxon>Eurotatoria</taxon>
        <taxon>Bdelloidea</taxon>
        <taxon>Adinetida</taxon>
        <taxon>Adinetidae</taxon>
        <taxon>Adineta</taxon>
    </lineage>
</organism>
<keyword evidence="7" id="KW-0520">NAD</keyword>
<dbReference type="SUPFAM" id="SSF56399">
    <property type="entry name" value="ADP-ribosylation"/>
    <property type="match status" value="1"/>
</dbReference>
<feature type="region of interest" description="Disordered" evidence="9">
    <location>
        <begin position="537"/>
        <end position="571"/>
    </location>
</feature>
<feature type="repeat" description="ANK" evidence="6">
    <location>
        <begin position="222"/>
        <end position="254"/>
    </location>
</feature>
<dbReference type="GO" id="GO:0016787">
    <property type="term" value="F:hydrolase activity"/>
    <property type="evidence" value="ECO:0007669"/>
    <property type="project" value="UniProtKB-KW"/>
</dbReference>
<dbReference type="EMBL" id="CAJNOR010001533">
    <property type="protein sequence ID" value="CAF1159077.1"/>
    <property type="molecule type" value="Genomic_DNA"/>
</dbReference>
<keyword evidence="7" id="KW-0808">Transferase</keyword>
<dbReference type="PANTHER" id="PTHR18934">
    <property type="entry name" value="ATP-DEPENDENT RNA HELICASE"/>
    <property type="match status" value="1"/>
</dbReference>
<dbReference type="InterPro" id="IPR036770">
    <property type="entry name" value="Ankyrin_rpt-contain_sf"/>
</dbReference>
<evidence type="ECO:0000259" key="12">
    <source>
        <dbReference type="PROSITE" id="PS51194"/>
    </source>
</evidence>
<dbReference type="Pfam" id="PF00271">
    <property type="entry name" value="Helicase_C"/>
    <property type="match status" value="1"/>
</dbReference>
<dbReference type="InterPro" id="IPR027417">
    <property type="entry name" value="P-loop_NTPase"/>
</dbReference>
<dbReference type="SMART" id="SM00248">
    <property type="entry name" value="ANK"/>
    <property type="match status" value="2"/>
</dbReference>
<keyword evidence="2" id="KW-0378">Hydrolase</keyword>
<evidence type="ECO:0000256" key="8">
    <source>
        <dbReference type="SAM" id="Coils"/>
    </source>
</evidence>
<dbReference type="Gene3D" id="3.40.50.300">
    <property type="entry name" value="P-loop containing nucleotide triphosphate hydrolases"/>
    <property type="match status" value="2"/>
</dbReference>
<dbReference type="InterPro" id="IPR001650">
    <property type="entry name" value="Helicase_C-like"/>
</dbReference>
<dbReference type="InterPro" id="IPR012317">
    <property type="entry name" value="Poly(ADP-ribose)pol_cat_dom"/>
</dbReference>
<dbReference type="EC" id="2.4.2.-" evidence="7"/>
<dbReference type="PROSITE" id="PS50297">
    <property type="entry name" value="ANK_REP_REGION"/>
    <property type="match status" value="1"/>
</dbReference>
<name>A0A814TB73_ADIRI</name>
<dbReference type="PROSITE" id="PS50088">
    <property type="entry name" value="ANK_REPEAT"/>
    <property type="match status" value="1"/>
</dbReference>
<evidence type="ECO:0000256" key="4">
    <source>
        <dbReference type="ARBA" id="ARBA00022840"/>
    </source>
</evidence>
<keyword evidence="4" id="KW-0067">ATP-binding</keyword>
<dbReference type="CDD" id="cd17917">
    <property type="entry name" value="DEXHc_RHA-like"/>
    <property type="match status" value="1"/>
</dbReference>
<comment type="similarity">
    <text evidence="5">Belongs to the DEAD box helicase family. DEAH subfamily. PRP16 sub-subfamily.</text>
</comment>
<dbReference type="GO" id="GO:0004386">
    <property type="term" value="F:helicase activity"/>
    <property type="evidence" value="ECO:0007669"/>
    <property type="project" value="UniProtKB-KW"/>
</dbReference>
<dbReference type="SUPFAM" id="SSF48403">
    <property type="entry name" value="Ankyrin repeat"/>
    <property type="match status" value="1"/>
</dbReference>
<feature type="coiled-coil region" evidence="8">
    <location>
        <begin position="758"/>
        <end position="785"/>
    </location>
</feature>
<dbReference type="PROSITE" id="PS51059">
    <property type="entry name" value="PARP_CATALYTIC"/>
    <property type="match status" value="1"/>
</dbReference>
<evidence type="ECO:0000256" key="3">
    <source>
        <dbReference type="ARBA" id="ARBA00022806"/>
    </source>
</evidence>
<feature type="domain" description="Helicase ATP-binding" evidence="11">
    <location>
        <begin position="962"/>
        <end position="1129"/>
    </location>
</feature>
<feature type="domain" description="Helicase C-terminal" evidence="12">
    <location>
        <begin position="1150"/>
        <end position="1315"/>
    </location>
</feature>
<dbReference type="GO" id="GO:0005524">
    <property type="term" value="F:ATP binding"/>
    <property type="evidence" value="ECO:0007669"/>
    <property type="project" value="UniProtKB-KW"/>
</dbReference>
<evidence type="ECO:0000256" key="2">
    <source>
        <dbReference type="ARBA" id="ARBA00022801"/>
    </source>
</evidence>
<dbReference type="PROSITE" id="PS51192">
    <property type="entry name" value="HELICASE_ATP_BIND_1"/>
    <property type="match status" value="1"/>
</dbReference>
<accession>A0A814TB73</accession>
<dbReference type="GO" id="GO:0003950">
    <property type="term" value="F:NAD+ poly-ADP-ribosyltransferase activity"/>
    <property type="evidence" value="ECO:0007669"/>
    <property type="project" value="UniProtKB-UniRule"/>
</dbReference>
<dbReference type="SUPFAM" id="SSF52540">
    <property type="entry name" value="P-loop containing nucleoside triphosphate hydrolases"/>
    <property type="match status" value="1"/>
</dbReference>
<feature type="coiled-coil region" evidence="8">
    <location>
        <begin position="619"/>
        <end position="653"/>
    </location>
</feature>
<evidence type="ECO:0000259" key="10">
    <source>
        <dbReference type="PROSITE" id="PS51059"/>
    </source>
</evidence>
<keyword evidence="8" id="KW-0175">Coiled coil</keyword>
<dbReference type="Proteomes" id="UP000663828">
    <property type="component" value="Unassembled WGS sequence"/>
</dbReference>
<dbReference type="Pfam" id="PF00644">
    <property type="entry name" value="PARP"/>
    <property type="match status" value="1"/>
</dbReference>
<reference evidence="13" key="1">
    <citation type="submission" date="2021-02" db="EMBL/GenBank/DDBJ databases">
        <authorList>
            <person name="Nowell W R."/>
        </authorList>
    </citation>
    <scope>NUCLEOTIDE SEQUENCE</scope>
</reference>
<dbReference type="SMART" id="SM00847">
    <property type="entry name" value="HA2"/>
    <property type="match status" value="1"/>
</dbReference>
<dbReference type="PROSITE" id="PS51194">
    <property type="entry name" value="HELICASE_CTER"/>
    <property type="match status" value="1"/>
</dbReference>
<dbReference type="Gene3D" id="1.20.120.1080">
    <property type="match status" value="1"/>
</dbReference>
<dbReference type="Pfam" id="PF12796">
    <property type="entry name" value="Ank_2"/>
    <property type="match status" value="1"/>
</dbReference>
<evidence type="ECO:0000259" key="11">
    <source>
        <dbReference type="PROSITE" id="PS51192"/>
    </source>
</evidence>
<dbReference type="InterPro" id="IPR007502">
    <property type="entry name" value="Helicase-assoc_dom"/>
</dbReference>
<evidence type="ECO:0000313" key="14">
    <source>
        <dbReference type="Proteomes" id="UP000663828"/>
    </source>
</evidence>
<feature type="coiled-coil region" evidence="8">
    <location>
        <begin position="10"/>
        <end position="37"/>
    </location>
</feature>
<evidence type="ECO:0000256" key="5">
    <source>
        <dbReference type="ARBA" id="ARBA00038040"/>
    </source>
</evidence>
<dbReference type="InterPro" id="IPR002110">
    <property type="entry name" value="Ankyrin_rpt"/>
</dbReference>
<evidence type="ECO:0000256" key="7">
    <source>
        <dbReference type="RuleBase" id="RU362114"/>
    </source>
</evidence>
<keyword evidence="1" id="KW-0547">Nucleotide-binding</keyword>
<evidence type="ECO:0000256" key="6">
    <source>
        <dbReference type="PROSITE-ProRule" id="PRU00023"/>
    </source>
</evidence>
<keyword evidence="7" id="KW-0328">Glycosyltransferase</keyword>
<feature type="domain" description="PARP catalytic" evidence="10">
    <location>
        <begin position="2006"/>
        <end position="2194"/>
    </location>
</feature>
<gene>
    <name evidence="13" type="ORF">XAT740_LOCUS21380</name>
</gene>
<keyword evidence="14" id="KW-1185">Reference proteome</keyword>
<evidence type="ECO:0000256" key="1">
    <source>
        <dbReference type="ARBA" id="ARBA00022741"/>
    </source>
</evidence>
<dbReference type="InterPro" id="IPR014001">
    <property type="entry name" value="Helicase_ATP-bd"/>
</dbReference>
<evidence type="ECO:0000256" key="9">
    <source>
        <dbReference type="SAM" id="MobiDB-lite"/>
    </source>
</evidence>
<comment type="caution">
    <text evidence="13">The sequence shown here is derived from an EMBL/GenBank/DDBJ whole genome shotgun (WGS) entry which is preliminary data.</text>
</comment>